<dbReference type="OrthoDB" id="7688673at2"/>
<dbReference type="SUPFAM" id="SSF46785">
    <property type="entry name" value="Winged helix' DNA-binding domain"/>
    <property type="match status" value="1"/>
</dbReference>
<dbReference type="Pfam" id="PF00455">
    <property type="entry name" value="DeoRC"/>
    <property type="match status" value="1"/>
</dbReference>
<dbReference type="InterPro" id="IPR036390">
    <property type="entry name" value="WH_DNA-bd_sf"/>
</dbReference>
<dbReference type="SMART" id="SM00420">
    <property type="entry name" value="HTH_DEOR"/>
    <property type="match status" value="1"/>
</dbReference>
<organism evidence="5 6">
    <name type="scientific">Amnibacterium setariae</name>
    <dbReference type="NCBI Taxonomy" id="2306585"/>
    <lineage>
        <taxon>Bacteria</taxon>
        <taxon>Bacillati</taxon>
        <taxon>Actinomycetota</taxon>
        <taxon>Actinomycetes</taxon>
        <taxon>Micrococcales</taxon>
        <taxon>Microbacteriaceae</taxon>
        <taxon>Amnibacterium</taxon>
    </lineage>
</organism>
<dbReference type="RefSeq" id="WP_119483721.1">
    <property type="nucleotide sequence ID" value="NZ_QXTG01000003.1"/>
</dbReference>
<dbReference type="EMBL" id="QXTG01000003">
    <property type="protein sequence ID" value="RIX26645.1"/>
    <property type="molecule type" value="Genomic_DNA"/>
</dbReference>
<dbReference type="GO" id="GO:0003700">
    <property type="term" value="F:DNA-binding transcription factor activity"/>
    <property type="evidence" value="ECO:0007669"/>
    <property type="project" value="InterPro"/>
</dbReference>
<dbReference type="SMART" id="SM01134">
    <property type="entry name" value="DeoRC"/>
    <property type="match status" value="1"/>
</dbReference>
<keyword evidence="6" id="KW-1185">Reference proteome</keyword>
<evidence type="ECO:0000256" key="2">
    <source>
        <dbReference type="ARBA" id="ARBA00023125"/>
    </source>
</evidence>
<feature type="domain" description="HTH deoR-type" evidence="4">
    <location>
        <begin position="15"/>
        <end position="70"/>
    </location>
</feature>
<evidence type="ECO:0000313" key="5">
    <source>
        <dbReference type="EMBL" id="RIX26645.1"/>
    </source>
</evidence>
<gene>
    <name evidence="5" type="ORF">D1781_17175</name>
</gene>
<keyword evidence="3" id="KW-0804">Transcription</keyword>
<dbReference type="PANTHER" id="PTHR30363:SF44">
    <property type="entry name" value="AGA OPERON TRANSCRIPTIONAL REPRESSOR-RELATED"/>
    <property type="match status" value="1"/>
</dbReference>
<dbReference type="Gene3D" id="3.40.50.1360">
    <property type="match status" value="1"/>
</dbReference>
<dbReference type="GO" id="GO:0003677">
    <property type="term" value="F:DNA binding"/>
    <property type="evidence" value="ECO:0007669"/>
    <property type="project" value="UniProtKB-KW"/>
</dbReference>
<dbReference type="InterPro" id="IPR001034">
    <property type="entry name" value="DeoR_HTH"/>
</dbReference>
<dbReference type="AlphaFoldDB" id="A0A3A1TSG7"/>
<proteinExistence type="predicted"/>
<dbReference type="Pfam" id="PF08220">
    <property type="entry name" value="HTH_DeoR"/>
    <property type="match status" value="1"/>
</dbReference>
<protein>
    <submittedName>
        <fullName evidence="5">DeoR/GlpR transcriptional regulator</fullName>
    </submittedName>
</protein>
<accession>A0A3A1TSG7</accession>
<dbReference type="SUPFAM" id="SSF100950">
    <property type="entry name" value="NagB/RpiA/CoA transferase-like"/>
    <property type="match status" value="1"/>
</dbReference>
<dbReference type="PANTHER" id="PTHR30363">
    <property type="entry name" value="HTH-TYPE TRANSCRIPTIONAL REGULATOR SRLR-RELATED"/>
    <property type="match status" value="1"/>
</dbReference>
<sequence>MVMLGQGDEGGRRLPAGRKAELASYVAEVGEASVARLAERFEVSVDTIRRDLDALDAEGHLIRTHGGAVSVTAAPRPEFGVDVRLRMQSDAKDAIGALAARLVADGMVLMMNAGTTTQAIARHLRDRRELTIATNSLTLPAVVPPEVVRDLYVFGGEVRFTAQETIGPVVFPIREPGMEQRIQADLAFIGVGSVSEDGGYWTSNLAEAGMMRDMADRSAKVAIVADATKFERRLFAQVGDLAAADYLITDAPPPPSMARALADAGVVVLTPDEH</sequence>
<evidence type="ECO:0000256" key="3">
    <source>
        <dbReference type="ARBA" id="ARBA00023163"/>
    </source>
</evidence>
<dbReference type="InterPro" id="IPR018356">
    <property type="entry name" value="Tscrpt_reg_HTH_DeoR_CS"/>
</dbReference>
<dbReference type="InterPro" id="IPR014036">
    <property type="entry name" value="DeoR-like_C"/>
</dbReference>
<keyword evidence="1" id="KW-0805">Transcription regulation</keyword>
<dbReference type="Gene3D" id="1.10.10.10">
    <property type="entry name" value="Winged helix-like DNA-binding domain superfamily/Winged helix DNA-binding domain"/>
    <property type="match status" value="1"/>
</dbReference>
<dbReference type="PROSITE" id="PS00894">
    <property type="entry name" value="HTH_DEOR_1"/>
    <property type="match status" value="1"/>
</dbReference>
<dbReference type="PRINTS" id="PR00037">
    <property type="entry name" value="HTHLACR"/>
</dbReference>
<keyword evidence="2" id="KW-0238">DNA-binding</keyword>
<dbReference type="PROSITE" id="PS51000">
    <property type="entry name" value="HTH_DEOR_2"/>
    <property type="match status" value="1"/>
</dbReference>
<name>A0A3A1TSG7_9MICO</name>
<evidence type="ECO:0000259" key="4">
    <source>
        <dbReference type="PROSITE" id="PS51000"/>
    </source>
</evidence>
<dbReference type="Proteomes" id="UP000265742">
    <property type="component" value="Unassembled WGS sequence"/>
</dbReference>
<reference evidence="6" key="1">
    <citation type="submission" date="2018-09" db="EMBL/GenBank/DDBJ databases">
        <authorList>
            <person name="Kim I."/>
        </authorList>
    </citation>
    <scope>NUCLEOTIDE SEQUENCE [LARGE SCALE GENOMIC DNA]</scope>
    <source>
        <strain evidence="6">DD4a</strain>
    </source>
</reference>
<evidence type="ECO:0000313" key="6">
    <source>
        <dbReference type="Proteomes" id="UP000265742"/>
    </source>
</evidence>
<dbReference type="InterPro" id="IPR036388">
    <property type="entry name" value="WH-like_DNA-bd_sf"/>
</dbReference>
<dbReference type="InterPro" id="IPR037171">
    <property type="entry name" value="NagB/RpiA_transferase-like"/>
</dbReference>
<evidence type="ECO:0000256" key="1">
    <source>
        <dbReference type="ARBA" id="ARBA00023015"/>
    </source>
</evidence>
<comment type="caution">
    <text evidence="5">The sequence shown here is derived from an EMBL/GenBank/DDBJ whole genome shotgun (WGS) entry which is preliminary data.</text>
</comment>
<dbReference type="InterPro" id="IPR050313">
    <property type="entry name" value="Carb_Metab_HTH_regulators"/>
</dbReference>